<keyword evidence="17 25" id="KW-0175">Coiled coil</keyword>
<evidence type="ECO:0000256" key="24">
    <source>
        <dbReference type="PIRSR" id="PIRSR000615-3"/>
    </source>
</evidence>
<dbReference type="GO" id="GO:0046872">
    <property type="term" value="F:metal ion binding"/>
    <property type="evidence" value="ECO:0007669"/>
    <property type="project" value="UniProtKB-KW"/>
</dbReference>
<evidence type="ECO:0000256" key="25">
    <source>
        <dbReference type="PROSITE-ProRule" id="PRU01207"/>
    </source>
</evidence>
<evidence type="ECO:0000256" key="3">
    <source>
        <dbReference type="ARBA" id="ARBA00004370"/>
    </source>
</evidence>
<sequence>HILLKAHMVSDRLGLGHNLDLSDTMVQQKLDEIKEQIKREIRKELKIKEGVENLRKVTTEKKRLAYVDNMLKKSNKKLEELHQELQELNAHIVVKDPEDLLLECPLTLDSPKSEARTCTISSRLAALKKQNDIELKVKQGAENMIQMYSNGSSKDRKLLATAQQMLQDSKTKIEFIRMQILKASQTSELSFDNNDVIAKPIISPLDLRVEELCHHTRIEYAVAEGAKNVMKLLGSGKLAEKRAHSEAQARFNESSQKLDLLKYSLEQRLSELPKNHPKSSLIMEELSLMSSPALSPRQSFISTQNHNSTVKNQYSTKPAALTGKLEVRLMGCQDLLDNVPGRSKATSVPLPGWSPSETRSSFMSRGNRRGTSVRNLSKNDDLSNEISAVLKLDNTVVGQTSWKPVSNQSWDQKFTLELDRSRELEISVYWRDWRSLCAVKFLRLEDFLDNQRHGMCLYLEPQGTLFAEVTFFNPVIERRTKLQRQKKIFSKQQGKPFLRASQMSIGTWGRLVKRAIPSPNNSFSPQVAELAAETGHSSELFIVCLVPANIHLTFLKDFCCCRDEEEEEQFHFSLKDFKCVAVLGRGHFGKVLLAEYSITGEMFAIKALKKGDVVARDEVESLMCEKRIFETVNSVRHPFLVNLFACFQTKEHVCFVMEYAAGGDLMMHIHADVFSEPRATFYAACVVLGLQFLHEHKIVYRDLKLDNLLLDTEGFVKIADFGLCKEGMGYRDKTSTFCGTPEFLAPEVLTETSYTRAVDWWGLGVLIFEMLVGESPFPGDDEEEVFDSIVNDEVRYPRFLSTEAISVMRRLLRRNPERRLGAGERDAEDVKKHLFFRNIDWDGLLAKKVKPPFVPTIQSSSDVSNFDDEFTSEAPVLTPPREPRPLTQDEQDLFADFDYIADWC</sequence>
<dbReference type="GeneTree" id="ENSGT00940000154339"/>
<evidence type="ECO:0000259" key="28">
    <source>
        <dbReference type="PROSITE" id="PS50004"/>
    </source>
</evidence>
<feature type="domain" description="AGC-kinase C-terminal" evidence="30">
    <location>
        <begin position="837"/>
        <end position="904"/>
    </location>
</feature>
<dbReference type="CDD" id="cd08687">
    <property type="entry name" value="C2_PKN-like"/>
    <property type="match status" value="1"/>
</dbReference>
<reference evidence="32" key="1">
    <citation type="submission" date="2025-08" db="UniProtKB">
        <authorList>
            <consortium name="Ensembl"/>
        </authorList>
    </citation>
    <scope>IDENTIFICATION</scope>
</reference>
<dbReference type="SUPFAM" id="SSF56112">
    <property type="entry name" value="Protein kinase-like (PK-like)"/>
    <property type="match status" value="1"/>
</dbReference>
<name>A0A9J7YSH7_CYPCA</name>
<evidence type="ECO:0000256" key="26">
    <source>
        <dbReference type="PROSITE-ProRule" id="PRU10141"/>
    </source>
</evidence>
<dbReference type="InterPro" id="IPR017892">
    <property type="entry name" value="Pkinase_C"/>
</dbReference>
<feature type="binding site" evidence="24">
    <location>
        <position position="720"/>
    </location>
    <ligand>
        <name>Mg(2+)</name>
        <dbReference type="ChEBI" id="CHEBI:18420"/>
    </ligand>
</feature>
<dbReference type="Pfam" id="PF00433">
    <property type="entry name" value="Pkinase_C"/>
    <property type="match status" value="1"/>
</dbReference>
<dbReference type="SMART" id="SM00742">
    <property type="entry name" value="Hr1"/>
    <property type="match status" value="3"/>
</dbReference>
<comment type="subcellular location">
    <subcellularLocation>
        <location evidence="5">Cleavage furrow</location>
    </subcellularLocation>
    <subcellularLocation>
        <location evidence="4">Cytoplasm</location>
    </subcellularLocation>
    <subcellularLocation>
        <location evidence="3">Membrane</location>
    </subcellularLocation>
    <subcellularLocation>
        <location evidence="2">Midbody</location>
    </subcellularLocation>
    <subcellularLocation>
        <location evidence="1">Nucleus</location>
    </subcellularLocation>
</comment>
<accession>A0A9J7YSH7</accession>
<keyword evidence="11" id="KW-0808">Transferase</keyword>
<dbReference type="InterPro" id="IPR037784">
    <property type="entry name" value="C2_PKN"/>
</dbReference>
<evidence type="ECO:0000256" key="20">
    <source>
        <dbReference type="ARBA" id="ARBA00023242"/>
    </source>
</evidence>
<evidence type="ECO:0000256" key="9">
    <source>
        <dbReference type="ARBA" id="ARBA00022527"/>
    </source>
</evidence>
<dbReference type="GO" id="GO:0004697">
    <property type="term" value="F:diacylglycerol-dependent serine/threonine kinase activity"/>
    <property type="evidence" value="ECO:0007669"/>
    <property type="project" value="UniProtKB-EC"/>
</dbReference>
<dbReference type="InterPro" id="IPR036274">
    <property type="entry name" value="HR1_rpt_sf"/>
</dbReference>
<dbReference type="GO" id="GO:0031267">
    <property type="term" value="F:small GTPase binding"/>
    <property type="evidence" value="ECO:0007669"/>
    <property type="project" value="InterPro"/>
</dbReference>
<dbReference type="EC" id="2.7.11.13" evidence="7"/>
<keyword evidence="19" id="KW-0804">Transcription</keyword>
<evidence type="ECO:0000259" key="29">
    <source>
        <dbReference type="PROSITE" id="PS50011"/>
    </source>
</evidence>
<evidence type="ECO:0000256" key="18">
    <source>
        <dbReference type="ARBA" id="ARBA00023136"/>
    </source>
</evidence>
<dbReference type="SMART" id="SM00220">
    <property type="entry name" value="S_TKc"/>
    <property type="match status" value="1"/>
</dbReference>
<evidence type="ECO:0000256" key="8">
    <source>
        <dbReference type="ARBA" id="ARBA00022490"/>
    </source>
</evidence>
<dbReference type="FunFam" id="3.30.200.20:FF:000058">
    <property type="entry name" value="Putative serine/threonine-protein kinase N2"/>
    <property type="match status" value="1"/>
</dbReference>
<comment type="catalytic activity">
    <reaction evidence="22">
        <text>L-seryl-[protein] + ATP = O-phospho-L-seryl-[protein] + ADP + H(+)</text>
        <dbReference type="Rhea" id="RHEA:17989"/>
        <dbReference type="Rhea" id="RHEA-COMP:9863"/>
        <dbReference type="Rhea" id="RHEA-COMP:11604"/>
        <dbReference type="ChEBI" id="CHEBI:15378"/>
        <dbReference type="ChEBI" id="CHEBI:29999"/>
        <dbReference type="ChEBI" id="CHEBI:30616"/>
        <dbReference type="ChEBI" id="CHEBI:83421"/>
        <dbReference type="ChEBI" id="CHEBI:456216"/>
        <dbReference type="EC" id="2.7.11.13"/>
    </reaction>
</comment>
<keyword evidence="8" id="KW-0963">Cytoplasm</keyword>
<dbReference type="PANTHER" id="PTHR24351">
    <property type="entry name" value="RIBOSOMAL PROTEIN S6 KINASE"/>
    <property type="match status" value="1"/>
</dbReference>
<comment type="catalytic activity">
    <reaction evidence="21">
        <text>L-threonyl-[protein] + ATP = O-phospho-L-threonyl-[protein] + ADP + H(+)</text>
        <dbReference type="Rhea" id="RHEA:46608"/>
        <dbReference type="Rhea" id="RHEA-COMP:11060"/>
        <dbReference type="Rhea" id="RHEA-COMP:11605"/>
        <dbReference type="ChEBI" id="CHEBI:15378"/>
        <dbReference type="ChEBI" id="CHEBI:30013"/>
        <dbReference type="ChEBI" id="CHEBI:30616"/>
        <dbReference type="ChEBI" id="CHEBI:61977"/>
        <dbReference type="ChEBI" id="CHEBI:456216"/>
        <dbReference type="EC" id="2.7.11.13"/>
    </reaction>
</comment>
<feature type="domain" description="Protein kinase" evidence="29">
    <location>
        <begin position="577"/>
        <end position="836"/>
    </location>
</feature>
<comment type="similarity">
    <text evidence="6">Belongs to the protein kinase superfamily. AGC Ser/Thr protein kinase family. PKC subfamily.</text>
</comment>
<evidence type="ECO:0000256" key="2">
    <source>
        <dbReference type="ARBA" id="ARBA00004214"/>
    </source>
</evidence>
<keyword evidence="24" id="KW-0479">Metal-binding</keyword>
<dbReference type="FunFam" id="1.10.287.160:FF:000002">
    <property type="entry name" value="Putative serine/threonine-protein kinase N2"/>
    <property type="match status" value="1"/>
</dbReference>
<feature type="domain" description="REM-1" evidence="31">
    <location>
        <begin position="195"/>
        <end position="274"/>
    </location>
</feature>
<organism evidence="32 33">
    <name type="scientific">Cyprinus carpio carpio</name>
    <dbReference type="NCBI Taxonomy" id="630221"/>
    <lineage>
        <taxon>Eukaryota</taxon>
        <taxon>Metazoa</taxon>
        <taxon>Chordata</taxon>
        <taxon>Craniata</taxon>
        <taxon>Vertebrata</taxon>
        <taxon>Euteleostomi</taxon>
        <taxon>Actinopterygii</taxon>
        <taxon>Neopterygii</taxon>
        <taxon>Teleostei</taxon>
        <taxon>Ostariophysi</taxon>
        <taxon>Cypriniformes</taxon>
        <taxon>Cyprinidae</taxon>
        <taxon>Cyprininae</taxon>
        <taxon>Cyprinus</taxon>
    </lineage>
</organism>
<dbReference type="Ensembl" id="ENSCCRT00000140174.1">
    <property type="protein sequence ID" value="ENSCCRP00000122917.1"/>
    <property type="gene ID" value="ENSCCRG00000058743.1"/>
</dbReference>
<keyword evidence="13 26" id="KW-0547">Nucleotide-binding</keyword>
<dbReference type="InterPro" id="IPR000008">
    <property type="entry name" value="C2_dom"/>
</dbReference>
<evidence type="ECO:0000256" key="23">
    <source>
        <dbReference type="PIRSR" id="PIRSR000615-1"/>
    </source>
</evidence>
<dbReference type="PROSITE" id="PS51860">
    <property type="entry name" value="REM_1"/>
    <property type="match status" value="3"/>
</dbReference>
<feature type="domain" description="REM-1" evidence="31">
    <location>
        <begin position="18"/>
        <end position="94"/>
    </location>
</feature>
<evidence type="ECO:0000313" key="33">
    <source>
        <dbReference type="Proteomes" id="UP001108240"/>
    </source>
</evidence>
<dbReference type="FunFam" id="1.10.510.10:FF:000038">
    <property type="entry name" value="serine/threonine-protein kinase N2 isoform X1"/>
    <property type="match status" value="1"/>
</dbReference>
<dbReference type="PROSITE" id="PS00108">
    <property type="entry name" value="PROTEIN_KINASE_ST"/>
    <property type="match status" value="1"/>
</dbReference>
<dbReference type="InterPro" id="IPR000719">
    <property type="entry name" value="Prot_kinase_dom"/>
</dbReference>
<dbReference type="PROSITE" id="PS00107">
    <property type="entry name" value="PROTEIN_KINASE_ATP"/>
    <property type="match status" value="1"/>
</dbReference>
<dbReference type="FunFam" id="1.10.287.160:FF:000001">
    <property type="entry name" value="Putative serine/threonine-protein kinase N2"/>
    <property type="match status" value="1"/>
</dbReference>
<evidence type="ECO:0000256" key="11">
    <source>
        <dbReference type="ARBA" id="ARBA00022679"/>
    </source>
</evidence>
<feature type="domain" description="C2" evidence="28">
    <location>
        <begin position="347"/>
        <end position="466"/>
    </location>
</feature>
<keyword evidence="15 26" id="KW-0067">ATP-binding</keyword>
<keyword evidence="33" id="KW-1185">Reference proteome</keyword>
<feature type="binding site" evidence="24">
    <location>
        <position position="707"/>
    </location>
    <ligand>
        <name>Mg(2+)</name>
        <dbReference type="ChEBI" id="CHEBI:18420"/>
    </ligand>
</feature>
<evidence type="ECO:0000256" key="10">
    <source>
        <dbReference type="ARBA" id="ARBA00022553"/>
    </source>
</evidence>
<reference evidence="32" key="2">
    <citation type="submission" date="2025-09" db="UniProtKB">
        <authorList>
            <consortium name="Ensembl"/>
        </authorList>
    </citation>
    <scope>IDENTIFICATION</scope>
</reference>
<feature type="active site" description="Proton acceptor" evidence="23">
    <location>
        <position position="702"/>
    </location>
</feature>
<feature type="region of interest" description="Disordered" evidence="27">
    <location>
        <begin position="859"/>
        <end position="887"/>
    </location>
</feature>
<dbReference type="CDD" id="cd11622">
    <property type="entry name" value="HR1_PKN_1"/>
    <property type="match status" value="1"/>
</dbReference>
<evidence type="ECO:0000313" key="32">
    <source>
        <dbReference type="Ensembl" id="ENSCCRP00000122917.1"/>
    </source>
</evidence>
<dbReference type="Pfam" id="PF02185">
    <property type="entry name" value="HR1"/>
    <property type="match status" value="3"/>
</dbReference>
<dbReference type="InterPro" id="IPR037313">
    <property type="entry name" value="PKN_HR1_1"/>
</dbReference>
<evidence type="ECO:0000256" key="16">
    <source>
        <dbReference type="ARBA" id="ARBA00023015"/>
    </source>
</evidence>
<dbReference type="GO" id="GO:0007165">
    <property type="term" value="P:signal transduction"/>
    <property type="evidence" value="ECO:0007669"/>
    <property type="project" value="InterPro"/>
</dbReference>
<dbReference type="InterPro" id="IPR000961">
    <property type="entry name" value="AGC-kinase_C"/>
</dbReference>
<evidence type="ECO:0000259" key="31">
    <source>
        <dbReference type="PROSITE" id="PS51860"/>
    </source>
</evidence>
<evidence type="ECO:0000256" key="13">
    <source>
        <dbReference type="ARBA" id="ARBA00022741"/>
    </source>
</evidence>
<keyword evidence="10" id="KW-0597">Phosphoprotein</keyword>
<dbReference type="Gene3D" id="1.10.510.10">
    <property type="entry name" value="Transferase(Phosphotransferase) domain 1"/>
    <property type="match status" value="1"/>
</dbReference>
<dbReference type="Gene3D" id="3.30.200.20">
    <property type="entry name" value="Phosphorylase Kinase, domain 1"/>
    <property type="match status" value="1"/>
</dbReference>
<evidence type="ECO:0000256" key="21">
    <source>
        <dbReference type="ARBA" id="ARBA00047272"/>
    </source>
</evidence>
<dbReference type="GO" id="GO:0030496">
    <property type="term" value="C:midbody"/>
    <property type="evidence" value="ECO:0007669"/>
    <property type="project" value="UniProtKB-SubCell"/>
</dbReference>
<evidence type="ECO:0000256" key="27">
    <source>
        <dbReference type="SAM" id="MobiDB-lite"/>
    </source>
</evidence>
<evidence type="ECO:0000256" key="14">
    <source>
        <dbReference type="ARBA" id="ARBA00022777"/>
    </source>
</evidence>
<protein>
    <recommendedName>
        <fullName evidence="7">protein kinase C</fullName>
        <ecNumber evidence="7">2.7.11.13</ecNumber>
    </recommendedName>
</protein>
<evidence type="ECO:0000259" key="30">
    <source>
        <dbReference type="PROSITE" id="PS51285"/>
    </source>
</evidence>
<dbReference type="Pfam" id="PF00069">
    <property type="entry name" value="Pkinase"/>
    <property type="match status" value="1"/>
</dbReference>
<keyword evidence="20" id="KW-0539">Nucleus</keyword>
<dbReference type="GO" id="GO:0005634">
    <property type="term" value="C:nucleus"/>
    <property type="evidence" value="ECO:0007669"/>
    <property type="project" value="UniProtKB-SubCell"/>
</dbReference>
<evidence type="ECO:0000256" key="22">
    <source>
        <dbReference type="ARBA" id="ARBA00047470"/>
    </source>
</evidence>
<dbReference type="InterPro" id="IPR035892">
    <property type="entry name" value="C2_domain_sf"/>
</dbReference>
<keyword evidence="24" id="KW-0460">Magnesium</keyword>
<dbReference type="AlphaFoldDB" id="A0A9J7YSH7"/>
<proteinExistence type="inferred from homology"/>
<dbReference type="InterPro" id="IPR011009">
    <property type="entry name" value="Kinase-like_dom_sf"/>
</dbReference>
<keyword evidence="12" id="KW-0677">Repeat</keyword>
<feature type="compositionally biased region" description="Polar residues" evidence="27">
    <location>
        <begin position="355"/>
        <end position="376"/>
    </location>
</feature>
<evidence type="ECO:0000256" key="7">
    <source>
        <dbReference type="ARBA" id="ARBA00012429"/>
    </source>
</evidence>
<dbReference type="GO" id="GO:0005737">
    <property type="term" value="C:cytoplasm"/>
    <property type="evidence" value="ECO:0007669"/>
    <property type="project" value="UniProtKB-SubCell"/>
</dbReference>
<evidence type="ECO:0000256" key="6">
    <source>
        <dbReference type="ARBA" id="ARBA00005490"/>
    </source>
</evidence>
<feature type="domain" description="REM-1" evidence="31">
    <location>
        <begin position="109"/>
        <end position="189"/>
    </location>
</feature>
<keyword evidence="14" id="KW-0418">Kinase</keyword>
<dbReference type="GO" id="GO:0032154">
    <property type="term" value="C:cleavage furrow"/>
    <property type="evidence" value="ECO:0007669"/>
    <property type="project" value="UniProtKB-SubCell"/>
</dbReference>
<evidence type="ECO:0000256" key="4">
    <source>
        <dbReference type="ARBA" id="ARBA00004496"/>
    </source>
</evidence>
<dbReference type="Proteomes" id="UP001108240">
    <property type="component" value="Unplaced"/>
</dbReference>
<feature type="region of interest" description="Disordered" evidence="27">
    <location>
        <begin position="343"/>
        <end position="377"/>
    </location>
</feature>
<dbReference type="FunFam" id="1.10.287.160:FF:000003">
    <property type="entry name" value="Putative serine/threonine-protein kinase N2"/>
    <property type="match status" value="1"/>
</dbReference>
<dbReference type="Gene3D" id="1.10.287.160">
    <property type="entry name" value="HR1 repeat"/>
    <property type="match status" value="3"/>
</dbReference>
<keyword evidence="16" id="KW-0805">Transcription regulation</keyword>
<keyword evidence="18" id="KW-0472">Membrane</keyword>
<keyword evidence="9" id="KW-0723">Serine/threonine-protein kinase</keyword>
<dbReference type="SUPFAM" id="SSF49562">
    <property type="entry name" value="C2 domain (Calcium/lipid-binding domain, CaLB)"/>
    <property type="match status" value="1"/>
</dbReference>
<dbReference type="InterPro" id="IPR017441">
    <property type="entry name" value="Protein_kinase_ATP_BS"/>
</dbReference>
<evidence type="ECO:0000256" key="12">
    <source>
        <dbReference type="ARBA" id="ARBA00022737"/>
    </source>
</evidence>
<dbReference type="PROSITE" id="PS51285">
    <property type="entry name" value="AGC_KINASE_CTER"/>
    <property type="match status" value="1"/>
</dbReference>
<dbReference type="InterPro" id="IPR011072">
    <property type="entry name" value="HR1_rho-bd"/>
</dbReference>
<evidence type="ECO:0000256" key="17">
    <source>
        <dbReference type="ARBA" id="ARBA00023054"/>
    </source>
</evidence>
<dbReference type="SUPFAM" id="SSF46585">
    <property type="entry name" value="HR1 repeat"/>
    <property type="match status" value="3"/>
</dbReference>
<evidence type="ECO:0000256" key="1">
    <source>
        <dbReference type="ARBA" id="ARBA00004123"/>
    </source>
</evidence>
<dbReference type="InterPro" id="IPR008271">
    <property type="entry name" value="Ser/Thr_kinase_AS"/>
</dbReference>
<evidence type="ECO:0000256" key="5">
    <source>
        <dbReference type="ARBA" id="ARBA00004626"/>
    </source>
</evidence>
<evidence type="ECO:0000256" key="15">
    <source>
        <dbReference type="ARBA" id="ARBA00022840"/>
    </source>
</evidence>
<feature type="binding site" evidence="26">
    <location>
        <position position="606"/>
    </location>
    <ligand>
        <name>ATP</name>
        <dbReference type="ChEBI" id="CHEBI:30616"/>
    </ligand>
</feature>
<dbReference type="PROSITE" id="PS50004">
    <property type="entry name" value="C2"/>
    <property type="match status" value="1"/>
</dbReference>
<dbReference type="PROSITE" id="PS50011">
    <property type="entry name" value="PROTEIN_KINASE_DOM"/>
    <property type="match status" value="1"/>
</dbReference>
<dbReference type="GO" id="GO:0005524">
    <property type="term" value="F:ATP binding"/>
    <property type="evidence" value="ECO:0007669"/>
    <property type="project" value="UniProtKB-UniRule"/>
</dbReference>
<dbReference type="SMART" id="SM00239">
    <property type="entry name" value="C2"/>
    <property type="match status" value="1"/>
</dbReference>
<evidence type="ECO:0000256" key="19">
    <source>
        <dbReference type="ARBA" id="ARBA00023163"/>
    </source>
</evidence>
<dbReference type="SMART" id="SM00133">
    <property type="entry name" value="S_TK_X"/>
    <property type="match status" value="1"/>
</dbReference>
<dbReference type="CDD" id="cd05589">
    <property type="entry name" value="STKc_PKN"/>
    <property type="match status" value="1"/>
</dbReference>